<name>A0ABM1T873_LIMPO</name>
<dbReference type="Proteomes" id="UP000694941">
    <property type="component" value="Unplaced"/>
</dbReference>
<dbReference type="PROSITE" id="PS00518">
    <property type="entry name" value="ZF_RING_1"/>
    <property type="match status" value="1"/>
</dbReference>
<keyword evidence="2" id="KW-0863">Zinc-finger</keyword>
<dbReference type="InterPro" id="IPR039925">
    <property type="entry name" value="RNF37_RING-Ubox"/>
</dbReference>
<dbReference type="InterPro" id="IPR013083">
    <property type="entry name" value="Znf_RING/FYVE/PHD"/>
</dbReference>
<dbReference type="SUPFAM" id="SSF57850">
    <property type="entry name" value="RING/U-box"/>
    <property type="match status" value="2"/>
</dbReference>
<feature type="domain" description="U-box" evidence="4">
    <location>
        <begin position="242"/>
        <end position="322"/>
    </location>
</feature>
<dbReference type="InterPro" id="IPR017907">
    <property type="entry name" value="Znf_RING_CS"/>
</dbReference>
<dbReference type="RefSeq" id="XP_022252079.1">
    <property type="nucleotide sequence ID" value="XM_022396371.1"/>
</dbReference>
<keyword evidence="3" id="KW-0862">Zinc</keyword>
<evidence type="ECO:0000256" key="3">
    <source>
        <dbReference type="ARBA" id="ARBA00022833"/>
    </source>
</evidence>
<keyword evidence="1" id="KW-0479">Metal-binding</keyword>
<dbReference type="InterPro" id="IPR045696">
    <property type="entry name" value="Ubox5_N"/>
</dbReference>
<protein>
    <submittedName>
        <fullName evidence="6">RING finger protein 37-like</fullName>
    </submittedName>
</protein>
<evidence type="ECO:0000313" key="5">
    <source>
        <dbReference type="Proteomes" id="UP000694941"/>
    </source>
</evidence>
<proteinExistence type="predicted"/>
<dbReference type="InterPro" id="IPR039847">
    <property type="entry name" value="Ubox5"/>
</dbReference>
<dbReference type="PANTHER" id="PTHR13492">
    <property type="entry name" value="RING FINGER PROTEIN 37"/>
    <property type="match status" value="1"/>
</dbReference>
<evidence type="ECO:0000259" key="4">
    <source>
        <dbReference type="PROSITE" id="PS51698"/>
    </source>
</evidence>
<dbReference type="CDD" id="cd16660">
    <property type="entry name" value="RING-Ubox_RNF37"/>
    <property type="match status" value="1"/>
</dbReference>
<dbReference type="PROSITE" id="PS51698">
    <property type="entry name" value="U_BOX"/>
    <property type="match status" value="1"/>
</dbReference>
<sequence length="522" mass="58776">MSLNFCKAEYNCQIQCDQVSADGYEVDNLVSSDRGKRQKGFRAEYFIKPPVNITVTFPLSLEISHILLGTQVGSQQTTGIEVYSQHSKSNEKDSTDRFDIIGKRFNITNSKLGFYNHYYRPRELVQGTSLPDFSRNSAVFYRFQTKFIGSINSIRRICLRITRTLSSTVPALSFLEVWGQPSRSCTKEAVEFLLDLQLKACIEYCKKKNHILSQIYFQTKFILVLSSAKLHSPGEHSDEIVHIPEEFIDSISCEIMSLPVLLPSGHTIDQSTLDKYINVEASWGRLPSDPFTGIVFRKGCTPLPNSALKARLDLFLIKHGDQFKDVGRTVGHSSRIHQPVSDKIRCQSLVNTVFNVKASSLCELTSTGKVTEVSQGKLKCKRSVSPNIPQGEKYRKLELTSVRLDNRAPSVEVESSTYNVQEENNHEERLSRSLDEALQATLNSLTLRTCSSNALQHQGERSIHSSTKHGDCGHCDGTTLVIYRLPCSHVICRMCLTTTANRNICTHCKQPFQSSDVTRVFL</sequence>
<organism evidence="5 6">
    <name type="scientific">Limulus polyphemus</name>
    <name type="common">Atlantic horseshoe crab</name>
    <dbReference type="NCBI Taxonomy" id="6850"/>
    <lineage>
        <taxon>Eukaryota</taxon>
        <taxon>Metazoa</taxon>
        <taxon>Ecdysozoa</taxon>
        <taxon>Arthropoda</taxon>
        <taxon>Chelicerata</taxon>
        <taxon>Merostomata</taxon>
        <taxon>Xiphosura</taxon>
        <taxon>Limulidae</taxon>
        <taxon>Limulus</taxon>
    </lineage>
</organism>
<dbReference type="GeneID" id="106468064"/>
<dbReference type="Pfam" id="PF04564">
    <property type="entry name" value="U-box"/>
    <property type="match status" value="1"/>
</dbReference>
<dbReference type="Gene3D" id="3.30.40.10">
    <property type="entry name" value="Zinc/RING finger domain, C3HC4 (zinc finger)"/>
    <property type="match status" value="2"/>
</dbReference>
<reference evidence="6" key="1">
    <citation type="submission" date="2025-08" db="UniProtKB">
        <authorList>
            <consortium name="RefSeq"/>
        </authorList>
    </citation>
    <scope>IDENTIFICATION</scope>
    <source>
        <tissue evidence="6">Muscle</tissue>
    </source>
</reference>
<evidence type="ECO:0000256" key="2">
    <source>
        <dbReference type="ARBA" id="ARBA00022771"/>
    </source>
</evidence>
<dbReference type="InterPro" id="IPR003613">
    <property type="entry name" value="Ubox_domain"/>
</dbReference>
<gene>
    <name evidence="6" type="primary">LOC106468064</name>
</gene>
<evidence type="ECO:0000256" key="1">
    <source>
        <dbReference type="ARBA" id="ARBA00022723"/>
    </source>
</evidence>
<accession>A0ABM1T873</accession>
<evidence type="ECO:0000313" key="6">
    <source>
        <dbReference type="RefSeq" id="XP_022252079.1"/>
    </source>
</evidence>
<keyword evidence="5" id="KW-1185">Reference proteome</keyword>
<dbReference type="PANTHER" id="PTHR13492:SF2">
    <property type="entry name" value="RING FINGER PROTEIN 37"/>
    <property type="match status" value="1"/>
</dbReference>
<dbReference type="Pfam" id="PF19318">
    <property type="entry name" value="DUF5918"/>
    <property type="match status" value="1"/>
</dbReference>
<dbReference type="SMART" id="SM00504">
    <property type="entry name" value="Ubox"/>
    <property type="match status" value="1"/>
</dbReference>